<dbReference type="EMBL" id="PZQS01000005">
    <property type="protein sequence ID" value="PVD29490.1"/>
    <property type="molecule type" value="Genomic_DNA"/>
</dbReference>
<gene>
    <name evidence="3" type="ORF">C0Q70_08741</name>
</gene>
<dbReference type="Proteomes" id="UP000245119">
    <property type="component" value="Linkage Group LG5"/>
</dbReference>
<name>A0A2T7P7U4_POMCA</name>
<dbReference type="AlphaFoldDB" id="A0A2T7P7U4"/>
<proteinExistence type="predicted"/>
<feature type="chain" id="PRO_5015396459" evidence="2">
    <location>
        <begin position="17"/>
        <end position="424"/>
    </location>
</feature>
<evidence type="ECO:0000313" key="4">
    <source>
        <dbReference type="Proteomes" id="UP000245119"/>
    </source>
</evidence>
<evidence type="ECO:0000256" key="2">
    <source>
        <dbReference type="SAM" id="SignalP"/>
    </source>
</evidence>
<comment type="caution">
    <text evidence="3">The sequence shown here is derived from an EMBL/GenBank/DDBJ whole genome shotgun (WGS) entry which is preliminary data.</text>
</comment>
<feature type="region of interest" description="Disordered" evidence="1">
    <location>
        <begin position="239"/>
        <end position="282"/>
    </location>
</feature>
<feature type="compositionally biased region" description="Basic and acidic residues" evidence="1">
    <location>
        <begin position="253"/>
        <end position="270"/>
    </location>
</feature>
<evidence type="ECO:0000313" key="3">
    <source>
        <dbReference type="EMBL" id="PVD29490.1"/>
    </source>
</evidence>
<reference evidence="3 4" key="1">
    <citation type="submission" date="2018-04" db="EMBL/GenBank/DDBJ databases">
        <title>The genome of golden apple snail Pomacea canaliculata provides insight into stress tolerance and invasive adaptation.</title>
        <authorList>
            <person name="Liu C."/>
            <person name="Liu B."/>
            <person name="Ren Y."/>
            <person name="Zhang Y."/>
            <person name="Wang H."/>
            <person name="Li S."/>
            <person name="Jiang F."/>
            <person name="Yin L."/>
            <person name="Zhang G."/>
            <person name="Qian W."/>
            <person name="Fan W."/>
        </authorList>
    </citation>
    <scope>NUCLEOTIDE SEQUENCE [LARGE SCALE GENOMIC DNA]</scope>
    <source>
        <strain evidence="3">SZHN2017</strain>
        <tissue evidence="3">Muscle</tissue>
    </source>
</reference>
<feature type="signal peptide" evidence="2">
    <location>
        <begin position="1"/>
        <end position="16"/>
    </location>
</feature>
<keyword evidence="4" id="KW-1185">Reference proteome</keyword>
<sequence length="424" mass="47514">MHMPAAGIILFTSLSGRFYFLPATGGRCSPQTEASLSSHSRAEDQRLLVTVVKSVKGRDVVVHRRRFHFHTQSSDHSPELWRERLAGPTQHVVSRCREEFAARIPACHGGSTSGLEPNMRKNERTGDMTTKARYLNIRDMYPNDNRQLLLTTFYNLIYIAATQPLDPGVIRTTRTRKKVFVHISSRYFQTKCAAESLHHMPVCGDSLWGRCWGRGGGGGGIVFGVSHILTRPSDSSRCRRRHQGVGSVAHRPAHQERLTSRAAKPEDGRRCPRAGNLTAEGQKRHKKIKFGGLSGLEFGIVKGDLRICRGANNSQREPVINDRYVNDLCDALRETAVSPLLPCPSHHTITHTPWLLNTAPPLLLAASFFMSVPIPSLPTLPSSFFRHDLHFPSLLHPYSRHSTFIHTVLLSSFTGKQYKKHFNV</sequence>
<protein>
    <submittedName>
        <fullName evidence="3">Uncharacterized protein</fullName>
    </submittedName>
</protein>
<organism evidence="3 4">
    <name type="scientific">Pomacea canaliculata</name>
    <name type="common">Golden apple snail</name>
    <dbReference type="NCBI Taxonomy" id="400727"/>
    <lineage>
        <taxon>Eukaryota</taxon>
        <taxon>Metazoa</taxon>
        <taxon>Spiralia</taxon>
        <taxon>Lophotrochozoa</taxon>
        <taxon>Mollusca</taxon>
        <taxon>Gastropoda</taxon>
        <taxon>Caenogastropoda</taxon>
        <taxon>Architaenioglossa</taxon>
        <taxon>Ampullarioidea</taxon>
        <taxon>Ampullariidae</taxon>
        <taxon>Pomacea</taxon>
    </lineage>
</organism>
<keyword evidence="2" id="KW-0732">Signal</keyword>
<evidence type="ECO:0000256" key="1">
    <source>
        <dbReference type="SAM" id="MobiDB-lite"/>
    </source>
</evidence>
<accession>A0A2T7P7U4</accession>